<sequence>MECEMCLTDHNGKPAFSDGVLHGLAPDSSSFAANTLLYIGTYQVWKKTPSNKILSVKRHAWQSEDVNMFGDHTLSPESSKFMAQTELYVAHITARLPLLTIVGADVSLPRVTKIEGEGALEQPVTSITLEVRWDRTISVLAAILGVVIFLSRVSLSPH</sequence>
<dbReference type="AlphaFoldDB" id="A0AA40AIC9"/>
<evidence type="ECO:0000313" key="2">
    <source>
        <dbReference type="EMBL" id="KAK0716365.1"/>
    </source>
</evidence>
<comment type="caution">
    <text evidence="2">The sequence shown here is derived from an EMBL/GenBank/DDBJ whole genome shotgun (WGS) entry which is preliminary data.</text>
</comment>
<reference evidence="2" key="1">
    <citation type="submission" date="2023-06" db="EMBL/GenBank/DDBJ databases">
        <title>Genome-scale phylogeny and comparative genomics of the fungal order Sordariales.</title>
        <authorList>
            <consortium name="Lawrence Berkeley National Laboratory"/>
            <person name="Hensen N."/>
            <person name="Bonometti L."/>
            <person name="Westerberg I."/>
            <person name="Brannstrom I.O."/>
            <person name="Guillou S."/>
            <person name="Cros-Aarteil S."/>
            <person name="Calhoun S."/>
            <person name="Haridas S."/>
            <person name="Kuo A."/>
            <person name="Mondo S."/>
            <person name="Pangilinan J."/>
            <person name="Riley R."/>
            <person name="Labutti K."/>
            <person name="Andreopoulos B."/>
            <person name="Lipzen A."/>
            <person name="Chen C."/>
            <person name="Yanf M."/>
            <person name="Daum C."/>
            <person name="Ng V."/>
            <person name="Clum A."/>
            <person name="Steindorff A."/>
            <person name="Ohm R."/>
            <person name="Martin F."/>
            <person name="Silar P."/>
            <person name="Natvig D."/>
            <person name="Lalanne C."/>
            <person name="Gautier V."/>
            <person name="Ament-Velasquez S.L."/>
            <person name="Kruys A."/>
            <person name="Hutchinson M.I."/>
            <person name="Powell A.J."/>
            <person name="Barry K."/>
            <person name="Miller A.N."/>
            <person name="Grigoriev I.V."/>
            <person name="Debuchy R."/>
            <person name="Gladieux P."/>
            <person name="Thoren M.H."/>
            <person name="Johannesson H."/>
        </authorList>
    </citation>
    <scope>NUCLEOTIDE SEQUENCE</scope>
    <source>
        <strain evidence="2">SMH4607-1</strain>
    </source>
</reference>
<proteinExistence type="predicted"/>
<keyword evidence="3" id="KW-1185">Reference proteome</keyword>
<keyword evidence="1" id="KW-0812">Transmembrane</keyword>
<organism evidence="2 3">
    <name type="scientific">Lasiosphaeris hirsuta</name>
    <dbReference type="NCBI Taxonomy" id="260670"/>
    <lineage>
        <taxon>Eukaryota</taxon>
        <taxon>Fungi</taxon>
        <taxon>Dikarya</taxon>
        <taxon>Ascomycota</taxon>
        <taxon>Pezizomycotina</taxon>
        <taxon>Sordariomycetes</taxon>
        <taxon>Sordariomycetidae</taxon>
        <taxon>Sordariales</taxon>
        <taxon>Lasiosphaeriaceae</taxon>
        <taxon>Lasiosphaeris</taxon>
    </lineage>
</organism>
<dbReference type="Proteomes" id="UP001172102">
    <property type="component" value="Unassembled WGS sequence"/>
</dbReference>
<evidence type="ECO:0000313" key="3">
    <source>
        <dbReference type="Proteomes" id="UP001172102"/>
    </source>
</evidence>
<gene>
    <name evidence="2" type="ORF">B0H67DRAFT_261603</name>
</gene>
<feature type="transmembrane region" description="Helical" evidence="1">
    <location>
        <begin position="137"/>
        <end position="155"/>
    </location>
</feature>
<evidence type="ECO:0000256" key="1">
    <source>
        <dbReference type="SAM" id="Phobius"/>
    </source>
</evidence>
<dbReference type="EMBL" id="JAUKUA010000004">
    <property type="protein sequence ID" value="KAK0716365.1"/>
    <property type="molecule type" value="Genomic_DNA"/>
</dbReference>
<keyword evidence="1" id="KW-1133">Transmembrane helix</keyword>
<keyword evidence="1" id="KW-0472">Membrane</keyword>
<protein>
    <submittedName>
        <fullName evidence="2">Uncharacterized protein</fullName>
    </submittedName>
</protein>
<name>A0AA40AIC9_9PEZI</name>
<accession>A0AA40AIC9</accession>